<name>A0A6A6B0X9_9PEZI</name>
<organism evidence="1 2">
    <name type="scientific">Aplosporella prunicola CBS 121167</name>
    <dbReference type="NCBI Taxonomy" id="1176127"/>
    <lineage>
        <taxon>Eukaryota</taxon>
        <taxon>Fungi</taxon>
        <taxon>Dikarya</taxon>
        <taxon>Ascomycota</taxon>
        <taxon>Pezizomycotina</taxon>
        <taxon>Dothideomycetes</taxon>
        <taxon>Dothideomycetes incertae sedis</taxon>
        <taxon>Botryosphaeriales</taxon>
        <taxon>Aplosporellaceae</taxon>
        <taxon>Aplosporella</taxon>
    </lineage>
</organism>
<keyword evidence="2" id="KW-1185">Reference proteome</keyword>
<dbReference type="Proteomes" id="UP000799438">
    <property type="component" value="Unassembled WGS sequence"/>
</dbReference>
<dbReference type="RefSeq" id="XP_033393534.1">
    <property type="nucleotide sequence ID" value="XM_033542456.1"/>
</dbReference>
<dbReference type="AlphaFoldDB" id="A0A6A6B0X9"/>
<evidence type="ECO:0000313" key="2">
    <source>
        <dbReference type="Proteomes" id="UP000799438"/>
    </source>
</evidence>
<sequence length="362" mass="41410">MFRRFHNVNMERLLIELLNNICGSLCRYGKPWEFEDDVEGRKPCASHLTASAVKDIMSFRLVSVTFQHMSEPHFAKVITNTTFGMKRLEHLSHFAQSRFGPMMRVLTLSDDIYSLGFCPTNYNDPRGNVSDRCDCETCVQSGPDKITAQLSDVLRNLTRLEAIFVGQWLGNTLFRRLRQRAALICFYGALGSAPSILKTLVLPTAVSFLYNYFAANIAPFVVLPPSPLPNVTFLEMASSCDIDCCDDDPRLCDYLHIFPRLSTLSLRLPLSLHVMRKQLRDLTARPILHLRKLKISLQNMQEDCDDWTLEALFDFLHAHASTLKSLQIGWTSGSWQDVELELKIIKEIERTLDLSFLSVIWR</sequence>
<reference evidence="1" key="1">
    <citation type="journal article" date="2020" name="Stud. Mycol.">
        <title>101 Dothideomycetes genomes: a test case for predicting lifestyles and emergence of pathogens.</title>
        <authorList>
            <person name="Haridas S."/>
            <person name="Albert R."/>
            <person name="Binder M."/>
            <person name="Bloem J."/>
            <person name="Labutti K."/>
            <person name="Salamov A."/>
            <person name="Andreopoulos B."/>
            <person name="Baker S."/>
            <person name="Barry K."/>
            <person name="Bills G."/>
            <person name="Bluhm B."/>
            <person name="Cannon C."/>
            <person name="Castanera R."/>
            <person name="Culley D."/>
            <person name="Daum C."/>
            <person name="Ezra D."/>
            <person name="Gonzalez J."/>
            <person name="Henrissat B."/>
            <person name="Kuo A."/>
            <person name="Liang C."/>
            <person name="Lipzen A."/>
            <person name="Lutzoni F."/>
            <person name="Magnuson J."/>
            <person name="Mondo S."/>
            <person name="Nolan M."/>
            <person name="Ohm R."/>
            <person name="Pangilinan J."/>
            <person name="Park H.-J."/>
            <person name="Ramirez L."/>
            <person name="Alfaro M."/>
            <person name="Sun H."/>
            <person name="Tritt A."/>
            <person name="Yoshinaga Y."/>
            <person name="Zwiers L.-H."/>
            <person name="Turgeon B."/>
            <person name="Goodwin S."/>
            <person name="Spatafora J."/>
            <person name="Crous P."/>
            <person name="Grigoriev I."/>
        </authorList>
    </citation>
    <scope>NUCLEOTIDE SEQUENCE</scope>
    <source>
        <strain evidence="1">CBS 121167</strain>
    </source>
</reference>
<accession>A0A6A6B0X9</accession>
<dbReference type="EMBL" id="ML995499">
    <property type="protein sequence ID" value="KAF2137819.1"/>
    <property type="molecule type" value="Genomic_DNA"/>
</dbReference>
<dbReference type="GeneID" id="54299953"/>
<evidence type="ECO:0000313" key="1">
    <source>
        <dbReference type="EMBL" id="KAF2137819.1"/>
    </source>
</evidence>
<proteinExistence type="predicted"/>
<gene>
    <name evidence="1" type="ORF">K452DRAFT_301551</name>
</gene>
<protein>
    <submittedName>
        <fullName evidence="1">Uncharacterized protein</fullName>
    </submittedName>
</protein>